<dbReference type="VEuPathDB" id="TriTrypDB:TvY486_0807110"/>
<reference evidence="2" key="1">
    <citation type="journal article" date="2012" name="Proc. Natl. Acad. Sci. U.S.A.">
        <title>Antigenic diversity is generated by distinct evolutionary mechanisms in African trypanosome species.</title>
        <authorList>
            <person name="Jackson A.P."/>
            <person name="Berry A."/>
            <person name="Aslett M."/>
            <person name="Allison H.C."/>
            <person name="Burton P."/>
            <person name="Vavrova-Anderson J."/>
            <person name="Brown R."/>
            <person name="Browne H."/>
            <person name="Corton N."/>
            <person name="Hauser H."/>
            <person name="Gamble J."/>
            <person name="Gilderthorp R."/>
            <person name="Marcello L."/>
            <person name="McQuillan J."/>
            <person name="Otto T.D."/>
            <person name="Quail M.A."/>
            <person name="Sanders M.J."/>
            <person name="van Tonder A."/>
            <person name="Ginger M.L."/>
            <person name="Field M.C."/>
            <person name="Barry J.D."/>
            <person name="Hertz-Fowler C."/>
            <person name="Berriman M."/>
        </authorList>
    </citation>
    <scope>NUCLEOTIDE SEQUENCE</scope>
    <source>
        <strain evidence="2">Y486</strain>
    </source>
</reference>
<organism evidence="2">
    <name type="scientific">Trypanosoma vivax (strain Y486)</name>
    <dbReference type="NCBI Taxonomy" id="1055687"/>
    <lineage>
        <taxon>Eukaryota</taxon>
        <taxon>Discoba</taxon>
        <taxon>Euglenozoa</taxon>
        <taxon>Kinetoplastea</taxon>
        <taxon>Metakinetoplastina</taxon>
        <taxon>Trypanosomatida</taxon>
        <taxon>Trypanosomatidae</taxon>
        <taxon>Trypanosoma</taxon>
        <taxon>Duttonella</taxon>
    </lineage>
</organism>
<accession>G0TZS6</accession>
<feature type="region of interest" description="Disordered" evidence="1">
    <location>
        <begin position="350"/>
        <end position="380"/>
    </location>
</feature>
<dbReference type="AlphaFoldDB" id="G0TZS6"/>
<dbReference type="OMA" id="RETECCM"/>
<evidence type="ECO:0000256" key="1">
    <source>
        <dbReference type="SAM" id="MobiDB-lite"/>
    </source>
</evidence>
<dbReference type="PANTHER" id="PTHR35614:SF7">
    <property type="match status" value="1"/>
</dbReference>
<evidence type="ECO:0000313" key="2">
    <source>
        <dbReference type="EMBL" id="CCC50104.1"/>
    </source>
</evidence>
<dbReference type="EMBL" id="HE573024">
    <property type="protein sequence ID" value="CCC50104.1"/>
    <property type="molecule type" value="Genomic_DNA"/>
</dbReference>
<dbReference type="PANTHER" id="PTHR35614">
    <property type="match status" value="1"/>
</dbReference>
<name>G0TZS6_TRYVY</name>
<gene>
    <name evidence="2" type="ORF">TVY486_0807110</name>
</gene>
<proteinExistence type="predicted"/>
<protein>
    <submittedName>
        <fullName evidence="2">Uncharacterized protein</fullName>
    </submittedName>
</protein>
<feature type="region of interest" description="Disordered" evidence="1">
    <location>
        <begin position="669"/>
        <end position="688"/>
    </location>
</feature>
<sequence length="819" mass="91144">MGALPSRETQRRGLYSHRHGRTRRSEIILVPLTAEFFPHERCPLFERLYQARHRRTAKYYYRAVRTADTDWNTDYYCQTTAHVFNIDLNDPDGPNKDSAFEANFSDSVEGLYHRLVKETEYCLCDTDEELRQRYREQLAVQRKRQSRKRRASCASVDASGCAGLNEDDLTANPYAYAAGYVDALTYAKGKEYHTQRNKSGVHVTSPDAFYLRPVPCAIVSRYESNQPLPEDGVEFLGAAVKVLGMFGLLPSTIPGTVDGEVVDQHMLKAAMFVDKDVGDQILGNVVMLGVHMYVRQCMEAQIRAPFIPMIPFMLRAPISNVPILQFIREMRVRLKNLLEAGLPIRTRKSTCGTARGASGEGSSGSVPCAENTTEGVDAPTMVPKRENDVFLFEEDVPGDVPVDQIFADVSETQWLRGRPAKNTNPDRAIPFLLMSGVNVQTTPLTHDSLHNTAHIRVPEWFTNGVLGASSSSLAGDLPHSQRSDTRTAQLLARRRSRFRIWVQDGHLCIWASAAYARRGCLILAQQLMQTVDNNVLSAPRPWNYRGLLRGGMPMPAPTLAHDVFIVAHDMPSLGLYQGDILRCSTAAEVAERLQKDSPSANSASPQCGKADVSFAQLNMSPSFNSTAIESLYSSGQLGSSSANALLRDRGEAPPNAFWVCCPAERETATTGLGEKKQRGSVSDTQQTQDAATVQTTNVEDVLLFWIKTISLRTRDAYETDEHWVRVPTTGSPLKVDRYVISRIEHDGMRYFMGVTPRFVGQQRRLEKVLGDIKAQEQKEDQEDWAPLVEGNDVPYSFEDAEGAGCVTMAHILSTSSSVF</sequence>